<keyword evidence="4" id="KW-1185">Reference proteome</keyword>
<feature type="compositionally biased region" description="Low complexity" evidence="1">
    <location>
        <begin position="377"/>
        <end position="390"/>
    </location>
</feature>
<reference evidence="2" key="1">
    <citation type="journal article" date="2015" name="Genome Announc.">
        <title>Complete Genome Sequence of the Bacteriochlorophyll b-Producing Photosynthetic Bacterium Blastochloris viridis.</title>
        <authorList>
            <person name="Tsukatani Y."/>
            <person name="Hirose Y."/>
            <person name="Harada J."/>
            <person name="Misawa N."/>
            <person name="Mori K."/>
            <person name="Inoue K."/>
            <person name="Tamiaki H."/>
        </authorList>
    </citation>
    <scope>NUCLEOTIDE SEQUENCE [LARGE SCALE GENOMIC DNA]</scope>
    <source>
        <strain evidence="2">DSM 133</strain>
    </source>
</reference>
<dbReference type="RefSeq" id="WP_055037271.1">
    <property type="nucleotide sequence ID" value="NZ_AP014854.2"/>
</dbReference>
<dbReference type="EMBL" id="AP014854">
    <property type="protein sequence ID" value="BAS00621.1"/>
    <property type="molecule type" value="Genomic_DNA"/>
</dbReference>
<dbReference type="EMBL" id="LN907867">
    <property type="protein sequence ID" value="CUU42157.1"/>
    <property type="molecule type" value="Genomic_DNA"/>
</dbReference>
<dbReference type="Gene3D" id="3.30.1120.70">
    <property type="match status" value="1"/>
</dbReference>
<sequence length="401" mass="43468">MGKRRGRAEKKALTDEQLLDLIGGGAATSSGITISTEQALRVPAVMAAVRTISEACASLERHVVEIAADGTETVVRQHPAAALIRDAANDWTSAFELIRQITVDALTRDAGGLAWVNWLRDEPVEIVRYRPGIIAAEFDADGSGRPSYRINGVPTPAQEVIHLRSTFDKAPVSLAREAIGVAVAMERHCARLFGKGARPGGILSTPKSIGDAGVAKMLAGWRAAHEGADNAGRTAILWDSATWTQTALSSVDAQFTELRIFQLQEIARAFNIPAVLLGEMSRATWSNSAEMQKLFLMLCLEPWLLALEGALRRALFLPEDRKRFAVRFERDDFSKVDLQVLATSINSLISSRVLSPNDARGWLDLQPYDGGEAYANPNTGSSQPGTTTPPARDANQDEDQQ</sequence>
<gene>
    <name evidence="2" type="ORF">BV133_3027</name>
    <name evidence="3" type="ORF">BVIRIDIS_11630</name>
</gene>
<organism evidence="3 4">
    <name type="scientific">Blastochloris viridis</name>
    <name type="common">Rhodopseudomonas viridis</name>
    <dbReference type="NCBI Taxonomy" id="1079"/>
    <lineage>
        <taxon>Bacteria</taxon>
        <taxon>Pseudomonadati</taxon>
        <taxon>Pseudomonadota</taxon>
        <taxon>Alphaproteobacteria</taxon>
        <taxon>Hyphomicrobiales</taxon>
        <taxon>Blastochloridaceae</taxon>
        <taxon>Blastochloris</taxon>
    </lineage>
</organism>
<dbReference type="InterPro" id="IPR006944">
    <property type="entry name" value="Phage/GTA_portal"/>
</dbReference>
<dbReference type="Pfam" id="PF04860">
    <property type="entry name" value="Phage_portal"/>
    <property type="match status" value="1"/>
</dbReference>
<evidence type="ECO:0000313" key="3">
    <source>
        <dbReference type="EMBL" id="CUU42157.1"/>
    </source>
</evidence>
<evidence type="ECO:0000256" key="1">
    <source>
        <dbReference type="SAM" id="MobiDB-lite"/>
    </source>
</evidence>
<accession>A0A0H5BEH8</accession>
<evidence type="ECO:0000313" key="2">
    <source>
        <dbReference type="EMBL" id="BAS00621.1"/>
    </source>
</evidence>
<dbReference type="KEGG" id="bvr:BVIR_1718"/>
<reference evidence="3" key="2">
    <citation type="submission" date="2015-11" db="EMBL/GenBank/DDBJ databases">
        <authorList>
            <person name="Zhang Y."/>
            <person name="Guo Z."/>
        </authorList>
    </citation>
    <scope>NUCLEOTIDE SEQUENCE</scope>
    <source>
        <strain evidence="3">1</strain>
    </source>
</reference>
<dbReference type="AlphaFoldDB" id="A0A0H5BEH8"/>
<feature type="region of interest" description="Disordered" evidence="1">
    <location>
        <begin position="368"/>
        <end position="401"/>
    </location>
</feature>
<dbReference type="OrthoDB" id="7592047at2"/>
<dbReference type="InterPro" id="IPR006427">
    <property type="entry name" value="Portal_HK97"/>
</dbReference>
<proteinExistence type="predicted"/>
<reference evidence="4" key="3">
    <citation type="journal article" date="2016" name="Genome Announc.">
        <title>Revised genome sequence of the purple photosynthetic bacterium Blastochloris viridis.</title>
        <authorList>
            <person name="Liu L.N."/>
            <person name="Faulkner M."/>
            <person name="Liu X."/>
            <person name="Huang F."/>
            <person name="Darby A.C."/>
            <person name="Hall N."/>
        </authorList>
    </citation>
    <scope>NUCLEOTIDE SEQUENCE [LARGE SCALE GENOMIC DNA]</scope>
    <source>
        <strain evidence="4">ATCC 19567 / DSM 133 / F</strain>
    </source>
</reference>
<dbReference type="Gene3D" id="3.40.140.120">
    <property type="match status" value="1"/>
</dbReference>
<dbReference type="STRING" id="1079.BVIR_1718"/>
<dbReference type="Gene3D" id="1.20.1270.210">
    <property type="match status" value="1"/>
</dbReference>
<dbReference type="Proteomes" id="UP000065734">
    <property type="component" value="Chromosome I"/>
</dbReference>
<dbReference type="NCBIfam" id="TIGR01537">
    <property type="entry name" value="portal_HK97"/>
    <property type="match status" value="1"/>
</dbReference>
<evidence type="ECO:0000313" key="4">
    <source>
        <dbReference type="Proteomes" id="UP000065734"/>
    </source>
</evidence>
<name>A0A0H5BEH8_BLAVI</name>
<protein>
    <submittedName>
        <fullName evidence="2 3">Phage portal protein</fullName>
    </submittedName>
</protein>